<evidence type="ECO:0000256" key="7">
    <source>
        <dbReference type="SAM" id="MobiDB-lite"/>
    </source>
</evidence>
<dbReference type="InterPro" id="IPR006011">
    <property type="entry name" value="Syntaxin_N"/>
</dbReference>
<evidence type="ECO:0000256" key="1">
    <source>
        <dbReference type="ARBA" id="ARBA00004184"/>
    </source>
</evidence>
<gene>
    <name evidence="9" type="ORF">ACEWY4_022016</name>
</gene>
<dbReference type="InterPro" id="IPR000727">
    <property type="entry name" value="T_SNARE_dom"/>
</dbReference>
<dbReference type="InterPro" id="IPR045242">
    <property type="entry name" value="Syntaxin"/>
</dbReference>
<dbReference type="EMBL" id="JBHFQA010000019">
    <property type="protein sequence ID" value="KAL2082198.1"/>
    <property type="molecule type" value="Genomic_DNA"/>
</dbReference>
<keyword evidence="10" id="KW-1185">Reference proteome</keyword>
<comment type="subcellular location">
    <subcellularLocation>
        <location evidence="1">Endomembrane system</location>
        <topology evidence="1">Peripheral membrane protein</topology>
    </subcellularLocation>
</comment>
<feature type="compositionally biased region" description="Basic and acidic residues" evidence="7">
    <location>
        <begin position="1"/>
        <end position="15"/>
    </location>
</feature>
<dbReference type="SUPFAM" id="SSF47661">
    <property type="entry name" value="t-snare proteins"/>
    <property type="match status" value="1"/>
</dbReference>
<protein>
    <recommendedName>
        <fullName evidence="8">t-SNARE coiled-coil homology domain-containing protein</fullName>
    </recommendedName>
</protein>
<dbReference type="InterPro" id="IPR006012">
    <property type="entry name" value="Syntaxin/epimorphin_CS"/>
</dbReference>
<evidence type="ECO:0000256" key="4">
    <source>
        <dbReference type="ARBA" id="ARBA00023054"/>
    </source>
</evidence>
<dbReference type="Pfam" id="PF00804">
    <property type="entry name" value="Syntaxin"/>
    <property type="match status" value="1"/>
</dbReference>
<dbReference type="PANTHER" id="PTHR19957">
    <property type="entry name" value="SYNTAXIN"/>
    <property type="match status" value="1"/>
</dbReference>
<keyword evidence="5" id="KW-0472">Membrane</keyword>
<dbReference type="PROSITE" id="PS00914">
    <property type="entry name" value="SYNTAXIN"/>
    <property type="match status" value="1"/>
</dbReference>
<evidence type="ECO:0000256" key="3">
    <source>
        <dbReference type="ARBA" id="ARBA00022448"/>
    </source>
</evidence>
<dbReference type="PROSITE" id="PS50192">
    <property type="entry name" value="T_SNARE"/>
    <property type="match status" value="1"/>
</dbReference>
<dbReference type="FunFam" id="1.20.5.110:FF:000022">
    <property type="entry name" value="Syntaxin 19"/>
    <property type="match status" value="1"/>
</dbReference>
<proteinExistence type="inferred from homology"/>
<dbReference type="InterPro" id="IPR010989">
    <property type="entry name" value="SNARE"/>
</dbReference>
<evidence type="ECO:0000259" key="8">
    <source>
        <dbReference type="PROSITE" id="PS50192"/>
    </source>
</evidence>
<reference evidence="9 10" key="1">
    <citation type="submission" date="2024-09" db="EMBL/GenBank/DDBJ databases">
        <title>A chromosome-level genome assembly of Gray's grenadier anchovy, Coilia grayii.</title>
        <authorList>
            <person name="Fu Z."/>
        </authorList>
    </citation>
    <scope>NUCLEOTIDE SEQUENCE [LARGE SCALE GENOMIC DNA]</scope>
    <source>
        <strain evidence="9">G4</strain>
        <tissue evidence="9">Muscle</tissue>
    </source>
</reference>
<evidence type="ECO:0000313" key="9">
    <source>
        <dbReference type="EMBL" id="KAL2082198.1"/>
    </source>
</evidence>
<dbReference type="GO" id="GO:0012505">
    <property type="term" value="C:endomembrane system"/>
    <property type="evidence" value="ECO:0007669"/>
    <property type="project" value="UniProtKB-SubCell"/>
</dbReference>
<sequence length="305" mass="34986">MRDRMEELEALHEEASEGSEEEWAPAPPSSSEEYSGDEKEVTHQEAVVFEEEDSAMKEVLEEAQAMRKEVALLRMEVERLRSQASRCKKTVRRLSFMSGSNAIGLGVKRRAEAMVRRLDAYDRLRQDLELRHGPHTALVRVARAQHLSVGHALAHALEDYNSAELELREECRSRLQRQAEILGRSVTEQQVEEMVQEGGWGAFSHDLHPEGMTARCAFRQVRERHRDLVELESRLRDVHDLFLTMALMVEQQGALLNNVEANVLATHDYMEKVNEHFKAAIKYRKKNPCAQMFCGCFPCWKQATG</sequence>
<organism evidence="9 10">
    <name type="scientific">Coilia grayii</name>
    <name type="common">Gray's grenadier anchovy</name>
    <dbReference type="NCBI Taxonomy" id="363190"/>
    <lineage>
        <taxon>Eukaryota</taxon>
        <taxon>Metazoa</taxon>
        <taxon>Chordata</taxon>
        <taxon>Craniata</taxon>
        <taxon>Vertebrata</taxon>
        <taxon>Euteleostomi</taxon>
        <taxon>Actinopterygii</taxon>
        <taxon>Neopterygii</taxon>
        <taxon>Teleostei</taxon>
        <taxon>Clupei</taxon>
        <taxon>Clupeiformes</taxon>
        <taxon>Clupeoidei</taxon>
        <taxon>Engraulidae</taxon>
        <taxon>Coilinae</taxon>
        <taxon>Coilia</taxon>
    </lineage>
</organism>
<feature type="coiled-coil region" evidence="6">
    <location>
        <begin position="49"/>
        <end position="83"/>
    </location>
</feature>
<feature type="domain" description="T-SNARE coiled-coil homology" evidence="8">
    <location>
        <begin position="218"/>
        <end position="280"/>
    </location>
</feature>
<accession>A0ABD1J4U7</accession>
<dbReference type="PANTHER" id="PTHR19957:SF30">
    <property type="entry name" value="SYNTAXIN-11"/>
    <property type="match status" value="1"/>
</dbReference>
<dbReference type="Proteomes" id="UP001591681">
    <property type="component" value="Unassembled WGS sequence"/>
</dbReference>
<evidence type="ECO:0000313" key="10">
    <source>
        <dbReference type="Proteomes" id="UP001591681"/>
    </source>
</evidence>
<comment type="similarity">
    <text evidence="2">Belongs to the syntaxin family.</text>
</comment>
<evidence type="ECO:0000256" key="2">
    <source>
        <dbReference type="ARBA" id="ARBA00009063"/>
    </source>
</evidence>
<dbReference type="SMART" id="SM00397">
    <property type="entry name" value="t_SNARE"/>
    <property type="match status" value="1"/>
</dbReference>
<keyword evidence="3" id="KW-0813">Transport</keyword>
<comment type="caution">
    <text evidence="9">The sequence shown here is derived from an EMBL/GenBank/DDBJ whole genome shotgun (WGS) entry which is preliminary data.</text>
</comment>
<name>A0ABD1J4U7_9TELE</name>
<dbReference type="CDD" id="cd15848">
    <property type="entry name" value="SNARE_syntaxin1-like"/>
    <property type="match status" value="1"/>
</dbReference>
<evidence type="ECO:0000256" key="6">
    <source>
        <dbReference type="SAM" id="Coils"/>
    </source>
</evidence>
<dbReference type="AlphaFoldDB" id="A0ABD1J4U7"/>
<keyword evidence="4 6" id="KW-0175">Coiled coil</keyword>
<dbReference type="Gene3D" id="1.20.58.70">
    <property type="match status" value="1"/>
</dbReference>
<evidence type="ECO:0000256" key="5">
    <source>
        <dbReference type="ARBA" id="ARBA00023136"/>
    </source>
</evidence>
<feature type="region of interest" description="Disordered" evidence="7">
    <location>
        <begin position="1"/>
        <end position="42"/>
    </location>
</feature>